<keyword evidence="3 6" id="KW-0812">Transmembrane</keyword>
<comment type="subcellular location">
    <subcellularLocation>
        <location evidence="1">Membrane</location>
        <topology evidence="1">Multi-pass membrane protein</topology>
    </subcellularLocation>
</comment>
<evidence type="ECO:0000256" key="4">
    <source>
        <dbReference type="ARBA" id="ARBA00022989"/>
    </source>
</evidence>
<keyword evidence="4 6" id="KW-1133">Transmembrane helix</keyword>
<dbReference type="AlphaFoldDB" id="A0A7W9BES3"/>
<sequence>MDARERGMFLTLCVIWGSTWIGVKAGLEAVPPLFLAGSRFTSAGVVLIAVATTREGWAIRRADWGRMVIASVLMISLCYGPLFWGMRFVDSGTAAVLDLGLTPIALLVFALILGDERPSLTKFVAIALGLSGTLVLFGPDAWRGWSGETGSAWRLAGSAAIAASTLTYGLGSVMARPLLARYSAILISGTTTFLGGLVLLLCSAITEPGFARAMRGDWGWAAWGGWAFLVLFGSLIGYSLYMVLLRDVGSSRAGMYAFVSPVVALLLGAALRDETVSPVSLIGAAVMLFAAWLALRRTAEQAII</sequence>
<evidence type="ECO:0000256" key="6">
    <source>
        <dbReference type="SAM" id="Phobius"/>
    </source>
</evidence>
<dbReference type="InterPro" id="IPR037185">
    <property type="entry name" value="EmrE-like"/>
</dbReference>
<organism evidence="8 9">
    <name type="scientific">Sphingomonas aerophila</name>
    <dbReference type="NCBI Taxonomy" id="1344948"/>
    <lineage>
        <taxon>Bacteria</taxon>
        <taxon>Pseudomonadati</taxon>
        <taxon>Pseudomonadota</taxon>
        <taxon>Alphaproteobacteria</taxon>
        <taxon>Sphingomonadales</taxon>
        <taxon>Sphingomonadaceae</taxon>
        <taxon>Sphingomonas</taxon>
    </lineage>
</organism>
<feature type="transmembrane region" description="Helical" evidence="6">
    <location>
        <begin position="33"/>
        <end position="52"/>
    </location>
</feature>
<comment type="caution">
    <text evidence="8">The sequence shown here is derived from an EMBL/GenBank/DDBJ whole genome shotgun (WGS) entry which is preliminary data.</text>
</comment>
<dbReference type="Proteomes" id="UP000546200">
    <property type="component" value="Unassembled WGS sequence"/>
</dbReference>
<feature type="domain" description="EamA" evidence="7">
    <location>
        <begin position="157"/>
        <end position="295"/>
    </location>
</feature>
<feature type="transmembrane region" description="Helical" evidence="6">
    <location>
        <begin position="64"/>
        <end position="86"/>
    </location>
</feature>
<proteinExistence type="inferred from homology"/>
<feature type="transmembrane region" description="Helical" evidence="6">
    <location>
        <begin position="182"/>
        <end position="206"/>
    </location>
</feature>
<dbReference type="GO" id="GO:0016020">
    <property type="term" value="C:membrane"/>
    <property type="evidence" value="ECO:0007669"/>
    <property type="project" value="UniProtKB-SubCell"/>
</dbReference>
<dbReference type="InterPro" id="IPR000620">
    <property type="entry name" value="EamA_dom"/>
</dbReference>
<keyword evidence="9" id="KW-1185">Reference proteome</keyword>
<dbReference type="RefSeq" id="WP_184058096.1">
    <property type="nucleotide sequence ID" value="NZ_JACIJK010000007.1"/>
</dbReference>
<feature type="domain" description="EamA" evidence="7">
    <location>
        <begin position="8"/>
        <end position="137"/>
    </location>
</feature>
<dbReference type="InterPro" id="IPR050638">
    <property type="entry name" value="AA-Vitamin_Transporters"/>
</dbReference>
<feature type="transmembrane region" description="Helical" evidence="6">
    <location>
        <begin position="120"/>
        <end position="139"/>
    </location>
</feature>
<comment type="similarity">
    <text evidence="2">Belongs to the EamA transporter family.</text>
</comment>
<dbReference type="SUPFAM" id="SSF103481">
    <property type="entry name" value="Multidrug resistance efflux transporter EmrE"/>
    <property type="match status" value="2"/>
</dbReference>
<dbReference type="EMBL" id="JACIJK010000007">
    <property type="protein sequence ID" value="MBB5715604.1"/>
    <property type="molecule type" value="Genomic_DNA"/>
</dbReference>
<evidence type="ECO:0000256" key="2">
    <source>
        <dbReference type="ARBA" id="ARBA00007362"/>
    </source>
</evidence>
<accession>A0A7W9BES3</accession>
<gene>
    <name evidence="8" type="ORF">FHS94_002459</name>
</gene>
<evidence type="ECO:0000256" key="5">
    <source>
        <dbReference type="ARBA" id="ARBA00023136"/>
    </source>
</evidence>
<protein>
    <submittedName>
        <fullName evidence="8">Drug/metabolite transporter (DMT)-like permease</fullName>
    </submittedName>
</protein>
<evidence type="ECO:0000313" key="8">
    <source>
        <dbReference type="EMBL" id="MBB5715604.1"/>
    </source>
</evidence>
<evidence type="ECO:0000259" key="7">
    <source>
        <dbReference type="Pfam" id="PF00892"/>
    </source>
</evidence>
<feature type="transmembrane region" description="Helical" evidence="6">
    <location>
        <begin position="92"/>
        <end position="113"/>
    </location>
</feature>
<dbReference type="Pfam" id="PF00892">
    <property type="entry name" value="EamA"/>
    <property type="match status" value="2"/>
</dbReference>
<feature type="transmembrane region" description="Helical" evidence="6">
    <location>
        <begin position="277"/>
        <end position="295"/>
    </location>
</feature>
<evidence type="ECO:0000313" key="9">
    <source>
        <dbReference type="Proteomes" id="UP000546200"/>
    </source>
</evidence>
<evidence type="ECO:0000256" key="3">
    <source>
        <dbReference type="ARBA" id="ARBA00022692"/>
    </source>
</evidence>
<evidence type="ECO:0000256" key="1">
    <source>
        <dbReference type="ARBA" id="ARBA00004141"/>
    </source>
</evidence>
<name>A0A7W9BES3_9SPHN</name>
<feature type="transmembrane region" description="Helical" evidence="6">
    <location>
        <begin position="151"/>
        <end position="170"/>
    </location>
</feature>
<dbReference type="PANTHER" id="PTHR32322:SF2">
    <property type="entry name" value="EAMA DOMAIN-CONTAINING PROTEIN"/>
    <property type="match status" value="1"/>
</dbReference>
<keyword evidence="5 6" id="KW-0472">Membrane</keyword>
<feature type="transmembrane region" description="Helical" evidence="6">
    <location>
        <begin position="218"/>
        <end position="241"/>
    </location>
</feature>
<dbReference type="PANTHER" id="PTHR32322">
    <property type="entry name" value="INNER MEMBRANE TRANSPORTER"/>
    <property type="match status" value="1"/>
</dbReference>
<reference evidence="8 9" key="1">
    <citation type="submission" date="2020-08" db="EMBL/GenBank/DDBJ databases">
        <title>Genomic Encyclopedia of Type Strains, Phase IV (KMG-IV): sequencing the most valuable type-strain genomes for metagenomic binning, comparative biology and taxonomic classification.</title>
        <authorList>
            <person name="Goeker M."/>
        </authorList>
    </citation>
    <scope>NUCLEOTIDE SEQUENCE [LARGE SCALE GENOMIC DNA]</scope>
    <source>
        <strain evidence="8 9">DSM 100044</strain>
    </source>
</reference>
<feature type="transmembrane region" description="Helical" evidence="6">
    <location>
        <begin position="7"/>
        <end position="27"/>
    </location>
</feature>
<feature type="transmembrane region" description="Helical" evidence="6">
    <location>
        <begin position="253"/>
        <end position="271"/>
    </location>
</feature>